<sequence>MKDKLAVQLFTLREECKKDFHGVLGRLSEMGWAGVQMAGCHDYDPSELAGEIRKLGMKTAGMHVKLDELRNELARVIAEAKLFDTPDIICPITPLPMRSELGYRQLKRELNGIAEELRTHGMRLSYHNHAFEFDLQVDEQTALDFLLEPASTNHILAEIDVYWIRRAGYDPSAYIRKFSQRMPIIHLKDMTDDEEQAFAEIGTGTTIDFKQILSWGEGNGVEWYVVEQDKCLRDPMDCLQVSWNNVNRMIAQLELEGVESHE</sequence>
<dbReference type="Proteomes" id="UP001596989">
    <property type="component" value="Unassembled WGS sequence"/>
</dbReference>
<name>A0ABW3HL14_9BACL</name>
<dbReference type="SUPFAM" id="SSF51658">
    <property type="entry name" value="Xylose isomerase-like"/>
    <property type="match status" value="1"/>
</dbReference>
<dbReference type="Pfam" id="PF01261">
    <property type="entry name" value="AP_endonuc_2"/>
    <property type="match status" value="1"/>
</dbReference>
<keyword evidence="3" id="KW-1185">Reference proteome</keyword>
<evidence type="ECO:0000313" key="3">
    <source>
        <dbReference type="Proteomes" id="UP001596989"/>
    </source>
</evidence>
<reference evidence="3" key="1">
    <citation type="journal article" date="2019" name="Int. J. Syst. Evol. Microbiol.">
        <title>The Global Catalogue of Microorganisms (GCM) 10K type strain sequencing project: providing services to taxonomists for standard genome sequencing and annotation.</title>
        <authorList>
            <consortium name="The Broad Institute Genomics Platform"/>
            <consortium name="The Broad Institute Genome Sequencing Center for Infectious Disease"/>
            <person name="Wu L."/>
            <person name="Ma J."/>
        </authorList>
    </citation>
    <scope>NUCLEOTIDE SEQUENCE [LARGE SCALE GENOMIC DNA]</scope>
    <source>
        <strain evidence="3">CCUG 59129</strain>
    </source>
</reference>
<dbReference type="GO" id="GO:0016853">
    <property type="term" value="F:isomerase activity"/>
    <property type="evidence" value="ECO:0007669"/>
    <property type="project" value="UniProtKB-KW"/>
</dbReference>
<protein>
    <submittedName>
        <fullName evidence="2">Sugar phosphate isomerase/epimerase family protein</fullName>
    </submittedName>
</protein>
<evidence type="ECO:0000313" key="2">
    <source>
        <dbReference type="EMBL" id="MFD0958187.1"/>
    </source>
</evidence>
<keyword evidence="2" id="KW-0413">Isomerase</keyword>
<accession>A0ABW3HL14</accession>
<dbReference type="InterPro" id="IPR013022">
    <property type="entry name" value="Xyl_isomerase-like_TIM-brl"/>
</dbReference>
<evidence type="ECO:0000259" key="1">
    <source>
        <dbReference type="Pfam" id="PF01261"/>
    </source>
</evidence>
<feature type="domain" description="Xylose isomerase-like TIM barrel" evidence="1">
    <location>
        <begin position="70"/>
        <end position="215"/>
    </location>
</feature>
<dbReference type="PANTHER" id="PTHR12110">
    <property type="entry name" value="HYDROXYPYRUVATE ISOMERASE"/>
    <property type="match status" value="1"/>
</dbReference>
<dbReference type="EMBL" id="JBHTJZ010000004">
    <property type="protein sequence ID" value="MFD0958187.1"/>
    <property type="molecule type" value="Genomic_DNA"/>
</dbReference>
<dbReference type="RefSeq" id="WP_377561839.1">
    <property type="nucleotide sequence ID" value="NZ_JBHTJZ010000004.1"/>
</dbReference>
<dbReference type="Gene3D" id="3.20.20.150">
    <property type="entry name" value="Divalent-metal-dependent TIM barrel enzymes"/>
    <property type="match status" value="1"/>
</dbReference>
<organism evidence="2 3">
    <name type="scientific">Paenibacillus chungangensis</name>
    <dbReference type="NCBI Taxonomy" id="696535"/>
    <lineage>
        <taxon>Bacteria</taxon>
        <taxon>Bacillati</taxon>
        <taxon>Bacillota</taxon>
        <taxon>Bacilli</taxon>
        <taxon>Bacillales</taxon>
        <taxon>Paenibacillaceae</taxon>
        <taxon>Paenibacillus</taxon>
    </lineage>
</organism>
<dbReference type="PANTHER" id="PTHR12110:SF41">
    <property type="entry name" value="INOSOSE DEHYDRATASE"/>
    <property type="match status" value="1"/>
</dbReference>
<proteinExistence type="predicted"/>
<dbReference type="InterPro" id="IPR050312">
    <property type="entry name" value="IolE/XylAMocC-like"/>
</dbReference>
<comment type="caution">
    <text evidence="2">The sequence shown here is derived from an EMBL/GenBank/DDBJ whole genome shotgun (WGS) entry which is preliminary data.</text>
</comment>
<dbReference type="InterPro" id="IPR036237">
    <property type="entry name" value="Xyl_isomerase-like_sf"/>
</dbReference>
<gene>
    <name evidence="2" type="ORF">ACFQ2I_02155</name>
</gene>